<dbReference type="InterPro" id="IPR010730">
    <property type="entry name" value="HET"/>
</dbReference>
<dbReference type="AlphaFoldDB" id="A0AAE0N7J4"/>
<feature type="domain" description="Heterokaryon incompatibility" evidence="2">
    <location>
        <begin position="147"/>
        <end position="255"/>
    </location>
</feature>
<feature type="region of interest" description="Disordered" evidence="1">
    <location>
        <begin position="70"/>
        <end position="105"/>
    </location>
</feature>
<proteinExistence type="predicted"/>
<evidence type="ECO:0000313" key="3">
    <source>
        <dbReference type="EMBL" id="KAK3373003.1"/>
    </source>
</evidence>
<dbReference type="EMBL" id="JAULSN010000004">
    <property type="protein sequence ID" value="KAK3373003.1"/>
    <property type="molecule type" value="Genomic_DNA"/>
</dbReference>
<dbReference type="PANTHER" id="PTHR33112">
    <property type="entry name" value="DOMAIN PROTEIN, PUTATIVE-RELATED"/>
    <property type="match status" value="1"/>
</dbReference>
<dbReference type="PANTHER" id="PTHR33112:SF16">
    <property type="entry name" value="HETEROKARYON INCOMPATIBILITY DOMAIN-CONTAINING PROTEIN"/>
    <property type="match status" value="1"/>
</dbReference>
<dbReference type="Proteomes" id="UP001287356">
    <property type="component" value="Unassembled WGS sequence"/>
</dbReference>
<dbReference type="Pfam" id="PF06985">
    <property type="entry name" value="HET"/>
    <property type="match status" value="1"/>
</dbReference>
<protein>
    <recommendedName>
        <fullName evidence="2">Heterokaryon incompatibility domain-containing protein</fullName>
    </recommendedName>
</protein>
<accession>A0AAE0N7J4</accession>
<feature type="compositionally biased region" description="Basic residues" evidence="1">
    <location>
        <begin position="78"/>
        <end position="92"/>
    </location>
</feature>
<comment type="caution">
    <text evidence="3">The sequence shown here is derived from an EMBL/GenBank/DDBJ whole genome shotgun (WGS) entry which is preliminary data.</text>
</comment>
<evidence type="ECO:0000313" key="4">
    <source>
        <dbReference type="Proteomes" id="UP001287356"/>
    </source>
</evidence>
<reference evidence="3" key="1">
    <citation type="journal article" date="2023" name="Mol. Phylogenet. Evol.">
        <title>Genome-scale phylogeny and comparative genomics of the fungal order Sordariales.</title>
        <authorList>
            <person name="Hensen N."/>
            <person name="Bonometti L."/>
            <person name="Westerberg I."/>
            <person name="Brannstrom I.O."/>
            <person name="Guillou S."/>
            <person name="Cros-Aarteil S."/>
            <person name="Calhoun S."/>
            <person name="Haridas S."/>
            <person name="Kuo A."/>
            <person name="Mondo S."/>
            <person name="Pangilinan J."/>
            <person name="Riley R."/>
            <person name="LaButti K."/>
            <person name="Andreopoulos B."/>
            <person name="Lipzen A."/>
            <person name="Chen C."/>
            <person name="Yan M."/>
            <person name="Daum C."/>
            <person name="Ng V."/>
            <person name="Clum A."/>
            <person name="Steindorff A."/>
            <person name="Ohm R.A."/>
            <person name="Martin F."/>
            <person name="Silar P."/>
            <person name="Natvig D.O."/>
            <person name="Lalanne C."/>
            <person name="Gautier V."/>
            <person name="Ament-Velasquez S.L."/>
            <person name="Kruys A."/>
            <person name="Hutchinson M.I."/>
            <person name="Powell A.J."/>
            <person name="Barry K."/>
            <person name="Miller A.N."/>
            <person name="Grigoriev I.V."/>
            <person name="Debuchy R."/>
            <person name="Gladieux P."/>
            <person name="Hiltunen Thoren M."/>
            <person name="Johannesson H."/>
        </authorList>
    </citation>
    <scope>NUCLEOTIDE SEQUENCE</scope>
    <source>
        <strain evidence="3">CBS 958.72</strain>
    </source>
</reference>
<gene>
    <name evidence="3" type="ORF">B0T24DRAFT_249021</name>
</gene>
<name>A0AAE0N7J4_9PEZI</name>
<reference evidence="3" key="2">
    <citation type="submission" date="2023-06" db="EMBL/GenBank/DDBJ databases">
        <authorList>
            <consortium name="Lawrence Berkeley National Laboratory"/>
            <person name="Haridas S."/>
            <person name="Hensen N."/>
            <person name="Bonometti L."/>
            <person name="Westerberg I."/>
            <person name="Brannstrom I.O."/>
            <person name="Guillou S."/>
            <person name="Cros-Aarteil S."/>
            <person name="Calhoun S."/>
            <person name="Kuo A."/>
            <person name="Mondo S."/>
            <person name="Pangilinan J."/>
            <person name="Riley R."/>
            <person name="Labutti K."/>
            <person name="Andreopoulos B."/>
            <person name="Lipzen A."/>
            <person name="Chen C."/>
            <person name="Yanf M."/>
            <person name="Daum C."/>
            <person name="Ng V."/>
            <person name="Clum A."/>
            <person name="Steindorff A."/>
            <person name="Ohm R."/>
            <person name="Martin F."/>
            <person name="Silar P."/>
            <person name="Natvig D."/>
            <person name="Lalanne C."/>
            <person name="Gautier V."/>
            <person name="Ament-Velasquez S.L."/>
            <person name="Kruys A."/>
            <person name="Hutchinson M.I."/>
            <person name="Powell A.J."/>
            <person name="Barry K."/>
            <person name="Miller A.N."/>
            <person name="Grigoriev I.V."/>
            <person name="Debuchy R."/>
            <person name="Gladieux P."/>
            <person name="Thoren M.H."/>
            <person name="Johannesson H."/>
        </authorList>
    </citation>
    <scope>NUCLEOTIDE SEQUENCE</scope>
    <source>
        <strain evidence="3">CBS 958.72</strain>
    </source>
</reference>
<evidence type="ECO:0000259" key="2">
    <source>
        <dbReference type="Pfam" id="PF06985"/>
    </source>
</evidence>
<keyword evidence="4" id="KW-1185">Reference proteome</keyword>
<evidence type="ECO:0000256" key="1">
    <source>
        <dbReference type="SAM" id="MobiDB-lite"/>
    </source>
</evidence>
<organism evidence="3 4">
    <name type="scientific">Lasiosphaeria ovina</name>
    <dbReference type="NCBI Taxonomy" id="92902"/>
    <lineage>
        <taxon>Eukaryota</taxon>
        <taxon>Fungi</taxon>
        <taxon>Dikarya</taxon>
        <taxon>Ascomycota</taxon>
        <taxon>Pezizomycotina</taxon>
        <taxon>Sordariomycetes</taxon>
        <taxon>Sordariomycetidae</taxon>
        <taxon>Sordariales</taxon>
        <taxon>Lasiosphaeriaceae</taxon>
        <taxon>Lasiosphaeria</taxon>
    </lineage>
</organism>
<sequence length="465" mass="52272">MHSLRHVDTVRRQLPRVPSSLAGIGSSLHISLPAPARQEHARHRRLHHRRIVVRVCAQPQRHRALLVQPDGRDLQKDRRPRGARRLLPRRHFGIASRSPPPPPGHPSRDYCFRLVDAACPDYAFIGSWFKTCRQSRPECRASSHAAASLRYLWADFVCIDQADDEGKMAQIAIMDAIYSGASATMVALDGTSADKGLPRVGGAAPAVPQTVLDFGRAIGGSNSRLASEMSPLKSQRARGSWARRGAARRGWTFQEGILSKRHVYFTRHQVYFACRRMTCQESQFDAQVLDDDDGETESAALLYLDRPGPEALQPRSRQEPWDVYAQLAGEFFGRKFTQWCEILNAFTGILTRLAAAADGFRAGFVQGLPRSALRDALLWEPDGRLAPYEYAWRGATRNLSFPSWTWAAWEWDVLPVSWRLPRLGEDNDDDDVCRGKDLPPLRFWDASGVEILGEDERCHKSGTCN</sequence>